<dbReference type="AlphaFoldDB" id="A0A3N2PN90"/>
<dbReference type="RefSeq" id="XP_028463778.1">
    <property type="nucleotide sequence ID" value="XM_028609532.1"/>
</dbReference>
<accession>A0A3N2PN90</accession>
<protein>
    <recommendedName>
        <fullName evidence="1">DUF6546 domain-containing protein</fullName>
    </recommendedName>
</protein>
<gene>
    <name evidence="2" type="ORF">SODALDRAFT_320441</name>
</gene>
<evidence type="ECO:0000313" key="2">
    <source>
        <dbReference type="EMBL" id="ROT35972.1"/>
    </source>
</evidence>
<sequence length="482" mass="55470">MSASPPSLESLPWDITRIIFRDLVPQEPQPYPPDLEGELNRRLTRLASVNRAWQAYFEPFNFESLGLTSDSLLQFQSYVNYDRVTFVKKIHLHVWLRHKNPLSYADVQENNTLFTRALDTLFRAMGYWPASLSRHLQLSVAVRTPLVNDKAFFIARKHPAWSEVSYINTVLHESSGRSDVAAALSNVRLTSELLPHVDGVTSFSTGPLWGNCSFEPRTLSRILGLIPFLREADIGMGKMLWNNTSADELIALRNTIWRWPRSMESLNIHHMLRVSNQLENVDNDSQETRELGFGLRQFASRTLRDLRVVNFLTVQSFMGNLWPGDECPVKIMAPPESLNGLDMKNQRLKTLYFETWTMSRDRILHYLRPENEEELALYCQCIMLSAARLATTMPQLNKMTIIQHLPRKKYFEVSYELSPLGPVLRWSGTEPFVLWRQTLQAWTRVAEKHTESPLRTSYGIDIHDVPVADAPLSLPYTVGINL</sequence>
<dbReference type="Pfam" id="PF20183">
    <property type="entry name" value="DUF6546"/>
    <property type="match status" value="1"/>
</dbReference>
<dbReference type="STRING" id="1314773.A0A3N2PN90"/>
<dbReference type="Proteomes" id="UP000272025">
    <property type="component" value="Unassembled WGS sequence"/>
</dbReference>
<name>A0A3N2PN90_SODAK</name>
<dbReference type="GeneID" id="39578010"/>
<dbReference type="InterPro" id="IPR046676">
    <property type="entry name" value="DUF6546"/>
</dbReference>
<dbReference type="EMBL" id="ML119060">
    <property type="protein sequence ID" value="ROT35972.1"/>
    <property type="molecule type" value="Genomic_DNA"/>
</dbReference>
<keyword evidence="3" id="KW-1185">Reference proteome</keyword>
<dbReference type="OrthoDB" id="4802432at2759"/>
<organism evidence="2 3">
    <name type="scientific">Sodiomyces alkalinus (strain CBS 110278 / VKM F-3762 / F11)</name>
    <name type="common">Alkaliphilic filamentous fungus</name>
    <dbReference type="NCBI Taxonomy" id="1314773"/>
    <lineage>
        <taxon>Eukaryota</taxon>
        <taxon>Fungi</taxon>
        <taxon>Dikarya</taxon>
        <taxon>Ascomycota</taxon>
        <taxon>Pezizomycotina</taxon>
        <taxon>Sordariomycetes</taxon>
        <taxon>Hypocreomycetidae</taxon>
        <taxon>Glomerellales</taxon>
        <taxon>Plectosphaerellaceae</taxon>
        <taxon>Sodiomyces</taxon>
    </lineage>
</organism>
<reference evidence="2 3" key="1">
    <citation type="journal article" date="2018" name="Mol. Ecol.">
        <title>The obligate alkalophilic soda-lake fungus Sodiomyces alkalinus has shifted to a protein diet.</title>
        <authorList>
            <person name="Grum-Grzhimaylo A.A."/>
            <person name="Falkoski D.L."/>
            <person name="van den Heuvel J."/>
            <person name="Valero-Jimenez C.A."/>
            <person name="Min B."/>
            <person name="Choi I.G."/>
            <person name="Lipzen A."/>
            <person name="Daum C.G."/>
            <person name="Aanen D.K."/>
            <person name="Tsang A."/>
            <person name="Henrissat B."/>
            <person name="Bilanenko E.N."/>
            <person name="de Vries R.P."/>
            <person name="van Kan J.A.L."/>
            <person name="Grigoriev I.V."/>
            <person name="Debets A.J.M."/>
        </authorList>
    </citation>
    <scope>NUCLEOTIDE SEQUENCE [LARGE SCALE GENOMIC DNA]</scope>
    <source>
        <strain evidence="2 3">F11</strain>
    </source>
</reference>
<proteinExistence type="predicted"/>
<evidence type="ECO:0000259" key="1">
    <source>
        <dbReference type="Pfam" id="PF20183"/>
    </source>
</evidence>
<evidence type="ECO:0000313" key="3">
    <source>
        <dbReference type="Proteomes" id="UP000272025"/>
    </source>
</evidence>
<feature type="domain" description="DUF6546" evidence="1">
    <location>
        <begin position="285"/>
        <end position="456"/>
    </location>
</feature>